<dbReference type="PROSITE" id="PS50082">
    <property type="entry name" value="WD_REPEATS_2"/>
    <property type="match status" value="1"/>
</dbReference>
<dbReference type="SMART" id="SM00320">
    <property type="entry name" value="WD40"/>
    <property type="match status" value="1"/>
</dbReference>
<dbReference type="SUPFAM" id="SSF50978">
    <property type="entry name" value="WD40 repeat-like"/>
    <property type="match status" value="1"/>
</dbReference>
<evidence type="ECO:0000256" key="4">
    <source>
        <dbReference type="SAM" id="MobiDB-lite"/>
    </source>
</evidence>
<proteinExistence type="predicted"/>
<feature type="compositionally biased region" description="Polar residues" evidence="4">
    <location>
        <begin position="49"/>
        <end position="63"/>
    </location>
</feature>
<dbReference type="Proteomes" id="UP000735302">
    <property type="component" value="Unassembled WGS sequence"/>
</dbReference>
<dbReference type="EMBL" id="BLXT01003551">
    <property type="protein sequence ID" value="GFO01916.1"/>
    <property type="molecule type" value="Genomic_DNA"/>
</dbReference>
<dbReference type="InterPro" id="IPR050505">
    <property type="entry name" value="WDR55/POC1"/>
</dbReference>
<feature type="region of interest" description="Disordered" evidence="4">
    <location>
        <begin position="117"/>
        <end position="146"/>
    </location>
</feature>
<dbReference type="PANTHER" id="PTHR44019:SF8">
    <property type="entry name" value="POC1 CENTRIOLAR PROTEIN HOMOLOG"/>
    <property type="match status" value="1"/>
</dbReference>
<evidence type="ECO:0000256" key="2">
    <source>
        <dbReference type="ARBA" id="ARBA00022737"/>
    </source>
</evidence>
<feature type="repeat" description="WD" evidence="3">
    <location>
        <begin position="22"/>
        <end position="47"/>
    </location>
</feature>
<feature type="compositionally biased region" description="Basic and acidic residues" evidence="4">
    <location>
        <begin position="78"/>
        <end position="90"/>
    </location>
</feature>
<comment type="caution">
    <text evidence="5">The sequence shown here is derived from an EMBL/GenBank/DDBJ whole genome shotgun (WGS) entry which is preliminary data.</text>
</comment>
<keyword evidence="1 3" id="KW-0853">WD repeat</keyword>
<dbReference type="InterPro" id="IPR015943">
    <property type="entry name" value="WD40/YVTN_repeat-like_dom_sf"/>
</dbReference>
<keyword evidence="6" id="KW-1185">Reference proteome</keyword>
<protein>
    <submittedName>
        <fullName evidence="5">Poc1 centriolar protein a</fullName>
    </submittedName>
</protein>
<keyword evidence="2" id="KW-0677">Repeat</keyword>
<dbReference type="Gene3D" id="2.130.10.10">
    <property type="entry name" value="YVTN repeat-like/Quinoprotein amine dehydrogenase"/>
    <property type="match status" value="1"/>
</dbReference>
<evidence type="ECO:0000313" key="6">
    <source>
        <dbReference type="Proteomes" id="UP000735302"/>
    </source>
</evidence>
<name>A0AAV3ZS89_9GAST</name>
<dbReference type="AlphaFoldDB" id="A0AAV3ZS89"/>
<reference evidence="5 6" key="1">
    <citation type="journal article" date="2021" name="Elife">
        <title>Chloroplast acquisition without the gene transfer in kleptoplastic sea slugs, Plakobranchus ocellatus.</title>
        <authorList>
            <person name="Maeda T."/>
            <person name="Takahashi S."/>
            <person name="Yoshida T."/>
            <person name="Shimamura S."/>
            <person name="Takaki Y."/>
            <person name="Nagai Y."/>
            <person name="Toyoda A."/>
            <person name="Suzuki Y."/>
            <person name="Arimoto A."/>
            <person name="Ishii H."/>
            <person name="Satoh N."/>
            <person name="Nishiyama T."/>
            <person name="Hasebe M."/>
            <person name="Maruyama T."/>
            <person name="Minagawa J."/>
            <person name="Obokata J."/>
            <person name="Shigenobu S."/>
        </authorList>
    </citation>
    <scope>NUCLEOTIDE SEQUENCE [LARGE SCALE GENOMIC DNA]</scope>
</reference>
<evidence type="ECO:0000256" key="1">
    <source>
        <dbReference type="ARBA" id="ARBA00022574"/>
    </source>
</evidence>
<organism evidence="5 6">
    <name type="scientific">Plakobranchus ocellatus</name>
    <dbReference type="NCBI Taxonomy" id="259542"/>
    <lineage>
        <taxon>Eukaryota</taxon>
        <taxon>Metazoa</taxon>
        <taxon>Spiralia</taxon>
        <taxon>Lophotrochozoa</taxon>
        <taxon>Mollusca</taxon>
        <taxon>Gastropoda</taxon>
        <taxon>Heterobranchia</taxon>
        <taxon>Euthyneura</taxon>
        <taxon>Panpulmonata</taxon>
        <taxon>Sacoglossa</taxon>
        <taxon>Placobranchoidea</taxon>
        <taxon>Plakobranchidae</taxon>
        <taxon>Plakobranchus</taxon>
    </lineage>
</organism>
<feature type="region of interest" description="Disordered" evidence="4">
    <location>
        <begin position="1"/>
        <end position="93"/>
    </location>
</feature>
<dbReference type="PANTHER" id="PTHR44019">
    <property type="entry name" value="WD REPEAT-CONTAINING PROTEIN 55"/>
    <property type="match status" value="1"/>
</dbReference>
<dbReference type="InterPro" id="IPR036322">
    <property type="entry name" value="WD40_repeat_dom_sf"/>
</dbReference>
<dbReference type="InterPro" id="IPR001680">
    <property type="entry name" value="WD40_rpt"/>
</dbReference>
<evidence type="ECO:0000313" key="5">
    <source>
        <dbReference type="EMBL" id="GFO01916.1"/>
    </source>
</evidence>
<evidence type="ECO:0000256" key="3">
    <source>
        <dbReference type="PROSITE-ProRule" id="PRU00221"/>
    </source>
</evidence>
<feature type="compositionally biased region" description="Polar residues" evidence="4">
    <location>
        <begin position="134"/>
        <end position="146"/>
    </location>
</feature>
<gene>
    <name evidence="5" type="ORF">PoB_002842100</name>
</gene>
<sequence length="201" mass="22138">MSKNGQFWGPSGLKSDQGPGPITAASFSRDGNYFASGGSDEQVLVWKTNFDQMREGNSSSNNTKTKRKRDRTLGPHPTVEDIPPRQDRISPRPLADANTVDARQEIRRLDDVTHGITNVIPTNSEDDFDKSSTKPETSAFQSSQSLGNQLPQQLTTFMQHVAGQLDILTQTVSLLEQRLTMTENKLSEFIADGGAKTKESL</sequence>
<accession>A0AAV3ZS89</accession>